<organism evidence="1 2">
    <name type="scientific">Longimycelium tulufanense</name>
    <dbReference type="NCBI Taxonomy" id="907463"/>
    <lineage>
        <taxon>Bacteria</taxon>
        <taxon>Bacillati</taxon>
        <taxon>Actinomycetota</taxon>
        <taxon>Actinomycetes</taxon>
        <taxon>Pseudonocardiales</taxon>
        <taxon>Pseudonocardiaceae</taxon>
        <taxon>Longimycelium</taxon>
    </lineage>
</organism>
<evidence type="ECO:0000313" key="1">
    <source>
        <dbReference type="EMBL" id="GGM34391.1"/>
    </source>
</evidence>
<comment type="caution">
    <text evidence="1">The sequence shown here is derived from an EMBL/GenBank/DDBJ whole genome shotgun (WGS) entry which is preliminary data.</text>
</comment>
<dbReference type="Proteomes" id="UP000637578">
    <property type="component" value="Unassembled WGS sequence"/>
</dbReference>
<dbReference type="AlphaFoldDB" id="A0A8J3C9K6"/>
<evidence type="ECO:0000313" key="2">
    <source>
        <dbReference type="Proteomes" id="UP000637578"/>
    </source>
</evidence>
<accession>A0A8J3C9K6</accession>
<dbReference type="EMBL" id="BMMK01000001">
    <property type="protein sequence ID" value="GGM34391.1"/>
    <property type="molecule type" value="Genomic_DNA"/>
</dbReference>
<proteinExistence type="predicted"/>
<gene>
    <name evidence="1" type="ORF">GCM10012275_02160</name>
</gene>
<dbReference type="RefSeq" id="WP_189052888.1">
    <property type="nucleotide sequence ID" value="NZ_BMMK01000001.1"/>
</dbReference>
<name>A0A8J3C9K6_9PSEU</name>
<keyword evidence="2" id="KW-1185">Reference proteome</keyword>
<protein>
    <submittedName>
        <fullName evidence="1">Uncharacterized protein</fullName>
    </submittedName>
</protein>
<reference evidence="1" key="2">
    <citation type="submission" date="2020-09" db="EMBL/GenBank/DDBJ databases">
        <authorList>
            <person name="Sun Q."/>
            <person name="Zhou Y."/>
        </authorList>
    </citation>
    <scope>NUCLEOTIDE SEQUENCE</scope>
    <source>
        <strain evidence="1">CGMCC 4.5737</strain>
    </source>
</reference>
<reference evidence="1" key="1">
    <citation type="journal article" date="2014" name="Int. J. Syst. Evol. Microbiol.">
        <title>Complete genome sequence of Corynebacterium casei LMG S-19264T (=DSM 44701T), isolated from a smear-ripened cheese.</title>
        <authorList>
            <consortium name="US DOE Joint Genome Institute (JGI-PGF)"/>
            <person name="Walter F."/>
            <person name="Albersmeier A."/>
            <person name="Kalinowski J."/>
            <person name="Ruckert C."/>
        </authorList>
    </citation>
    <scope>NUCLEOTIDE SEQUENCE</scope>
    <source>
        <strain evidence="1">CGMCC 4.5737</strain>
    </source>
</reference>
<sequence>MPKIVFPLKLHRRFEFFSYIVGHGGLLLRSRNSAEYPTRIELMFKDIEEMRLQNTMEELEIDLITDPERINDQLGVTEVHESRHVFALSAANFRTGYVVAGALYLAEDDLGFSEPSAIEHKDLESHVMRSEYFND</sequence>